<feature type="chain" id="PRO_5026742163" evidence="2">
    <location>
        <begin position="29"/>
        <end position="254"/>
    </location>
</feature>
<feature type="signal peptide" evidence="2">
    <location>
        <begin position="1"/>
        <end position="28"/>
    </location>
</feature>
<evidence type="ECO:0000256" key="1">
    <source>
        <dbReference type="SAM" id="MobiDB-lite"/>
    </source>
</evidence>
<comment type="caution">
    <text evidence="3">The sequence shown here is derived from an EMBL/GenBank/DDBJ whole genome shotgun (WGS) entry which is preliminary data.</text>
</comment>
<evidence type="ECO:0000256" key="2">
    <source>
        <dbReference type="SAM" id="SignalP"/>
    </source>
</evidence>
<dbReference type="Proteomes" id="UP000481037">
    <property type="component" value="Unassembled WGS sequence"/>
</dbReference>
<evidence type="ECO:0000313" key="3">
    <source>
        <dbReference type="EMBL" id="MRX09346.1"/>
    </source>
</evidence>
<feature type="region of interest" description="Disordered" evidence="1">
    <location>
        <begin position="29"/>
        <end position="74"/>
    </location>
</feature>
<dbReference type="RefSeq" id="WP_154365327.1">
    <property type="nucleotide sequence ID" value="NZ_WKJM01000012.1"/>
</dbReference>
<evidence type="ECO:0000313" key="4">
    <source>
        <dbReference type="Proteomes" id="UP000481037"/>
    </source>
</evidence>
<dbReference type="AlphaFoldDB" id="A0A6L5QHV5"/>
<feature type="compositionally biased region" description="Low complexity" evidence="1">
    <location>
        <begin position="29"/>
        <end position="39"/>
    </location>
</feature>
<protein>
    <submittedName>
        <fullName evidence="3">DUF4852 domain-containing protein</fullName>
    </submittedName>
</protein>
<accession>A0A6L5QHV5</accession>
<sequence length="254" mass="27648">MPHSSSPLTSRLLTLALLASLAACGDKAAAPAGADNKPNLADAAKPSVMAEQAKETARAALPKGDPRTPASSYTDIDSGNQLMFAYLGIAGMPIDYNEVANSYSRDYASTSDEFKKSDLLKALKVKIDAGVAQAAQQRYVKLEIPGSVEKYDFEKKGFQIDSSIWEKGSYRYFSDNSSYKIGYNNGAAFRYLSVPEEDKARVIEGLRSKYESMRLVVYGYVQDADVSKKVVQAQILKLELVDKKGNVLATQSAE</sequence>
<proteinExistence type="predicted"/>
<reference evidence="3 4" key="1">
    <citation type="submission" date="2019-11" db="EMBL/GenBank/DDBJ databases">
        <title>Novel species isolated from a subtropical stream in China.</title>
        <authorList>
            <person name="Lu H."/>
        </authorList>
    </citation>
    <scope>NUCLEOTIDE SEQUENCE [LARGE SCALE GENOMIC DNA]</scope>
    <source>
        <strain evidence="3 4">FT25W</strain>
    </source>
</reference>
<dbReference type="EMBL" id="WKJM01000012">
    <property type="protein sequence ID" value="MRX09346.1"/>
    <property type="molecule type" value="Genomic_DNA"/>
</dbReference>
<keyword evidence="2" id="KW-0732">Signal</keyword>
<organism evidence="3 4">
    <name type="scientific">Duganella alba</name>
    <dbReference type="NCBI Taxonomy" id="2666081"/>
    <lineage>
        <taxon>Bacteria</taxon>
        <taxon>Pseudomonadati</taxon>
        <taxon>Pseudomonadota</taxon>
        <taxon>Betaproteobacteria</taxon>
        <taxon>Burkholderiales</taxon>
        <taxon>Oxalobacteraceae</taxon>
        <taxon>Telluria group</taxon>
        <taxon>Duganella</taxon>
    </lineage>
</organism>
<gene>
    <name evidence="3" type="ORF">GJ697_16010</name>
</gene>
<keyword evidence="4" id="KW-1185">Reference proteome</keyword>
<name>A0A6L5QHV5_9BURK</name>